<evidence type="ECO:0000313" key="18">
    <source>
        <dbReference type="Proteomes" id="UP000886998"/>
    </source>
</evidence>
<keyword evidence="9" id="KW-0638">Presynaptic neurotoxin</keyword>
<dbReference type="GO" id="GO:0090729">
    <property type="term" value="F:toxin activity"/>
    <property type="evidence" value="ECO:0007669"/>
    <property type="project" value="UniProtKB-KW"/>
</dbReference>
<evidence type="ECO:0000256" key="4">
    <source>
        <dbReference type="ARBA" id="ARBA00022525"/>
    </source>
</evidence>
<dbReference type="GO" id="GO:0044231">
    <property type="term" value="C:host cell presynaptic membrane"/>
    <property type="evidence" value="ECO:0007669"/>
    <property type="project" value="UniProtKB-KW"/>
</dbReference>
<dbReference type="GO" id="GO:0005576">
    <property type="term" value="C:extracellular region"/>
    <property type="evidence" value="ECO:0007669"/>
    <property type="project" value="UniProtKB-SubCell"/>
</dbReference>
<dbReference type="Proteomes" id="UP000886998">
    <property type="component" value="Unassembled WGS sequence"/>
</dbReference>
<dbReference type="PANTHER" id="PTHR24198:SF165">
    <property type="entry name" value="ANKYRIN REPEAT-CONTAINING PROTEIN-RELATED"/>
    <property type="match status" value="1"/>
</dbReference>
<comment type="caution">
    <text evidence="17">The sequence shown here is derived from an EMBL/GenBank/DDBJ whole genome shotgun (WGS) entry which is preliminary data.</text>
</comment>
<evidence type="ECO:0000256" key="16">
    <source>
        <dbReference type="PROSITE-ProRule" id="PRU00023"/>
    </source>
</evidence>
<keyword evidence="12" id="KW-1053">Target membrane</keyword>
<evidence type="ECO:0000256" key="1">
    <source>
        <dbReference type="ARBA" id="ARBA00004175"/>
    </source>
</evidence>
<accession>A0A8X6WZB4</accession>
<keyword evidence="5" id="KW-1052">Target cell membrane</keyword>
<dbReference type="InterPro" id="IPR002110">
    <property type="entry name" value="Ankyrin_rpt"/>
</dbReference>
<protein>
    <recommendedName>
        <fullName evidence="15">Alpha-latrotoxin</fullName>
    </recommendedName>
</protein>
<keyword evidence="11" id="KW-0472">Membrane</keyword>
<sequence>MANWGIIEAVFGKQMLKVDLLDETQNTPLHQNFGNDNPKFFDIIKKLLNSGADINAKNSYNNTPLHISAKLKPNVMEELLKWSPDIDTRNFDGDTPLTVAIRYCSACPDIVKCLLKAGADPNCENVLTTHLCNWLLRIVTLLLMLAKKNNSCFLFFIKIKQLQVK</sequence>
<dbReference type="SUPFAM" id="SSF48403">
    <property type="entry name" value="Ankyrin repeat"/>
    <property type="match status" value="1"/>
</dbReference>
<dbReference type="GO" id="GO:0044218">
    <property type="term" value="C:other organism cell membrane"/>
    <property type="evidence" value="ECO:0007669"/>
    <property type="project" value="UniProtKB-KW"/>
</dbReference>
<feature type="repeat" description="ANK" evidence="16">
    <location>
        <begin position="92"/>
        <end position="126"/>
    </location>
</feature>
<evidence type="ECO:0000256" key="15">
    <source>
        <dbReference type="ARBA" id="ARBA00049811"/>
    </source>
</evidence>
<comment type="similarity">
    <text evidence="13">Belongs to the cationic peptide 01 (latrotoxin) family. 03 (alpha-latrotoxin) subfamily.</text>
</comment>
<evidence type="ECO:0000256" key="9">
    <source>
        <dbReference type="ARBA" id="ARBA00023028"/>
    </source>
</evidence>
<dbReference type="SMART" id="SM00248">
    <property type="entry name" value="ANK"/>
    <property type="match status" value="3"/>
</dbReference>
<name>A0A8X6WZB4_9ARAC</name>
<dbReference type="GO" id="GO:0006887">
    <property type="term" value="P:exocytosis"/>
    <property type="evidence" value="ECO:0007669"/>
    <property type="project" value="UniProtKB-KW"/>
</dbReference>
<comment type="subcellular location">
    <subcellularLocation>
        <location evidence="2">Secreted</location>
    </subcellularLocation>
    <subcellularLocation>
        <location evidence="1">Target cell membrane</location>
    </subcellularLocation>
</comment>
<dbReference type="InterPro" id="IPR036770">
    <property type="entry name" value="Ankyrin_rpt-contain_sf"/>
</dbReference>
<feature type="repeat" description="ANK" evidence="16">
    <location>
        <begin position="24"/>
        <end position="59"/>
    </location>
</feature>
<keyword evidence="8" id="KW-0677">Repeat</keyword>
<dbReference type="OrthoDB" id="7464126at2759"/>
<organism evidence="17 18">
    <name type="scientific">Trichonephila inaurata madagascariensis</name>
    <dbReference type="NCBI Taxonomy" id="2747483"/>
    <lineage>
        <taxon>Eukaryota</taxon>
        <taxon>Metazoa</taxon>
        <taxon>Ecdysozoa</taxon>
        <taxon>Arthropoda</taxon>
        <taxon>Chelicerata</taxon>
        <taxon>Arachnida</taxon>
        <taxon>Araneae</taxon>
        <taxon>Araneomorphae</taxon>
        <taxon>Entelegynae</taxon>
        <taxon>Araneoidea</taxon>
        <taxon>Nephilidae</taxon>
        <taxon>Trichonephila</taxon>
        <taxon>Trichonephila inaurata</taxon>
    </lineage>
</organism>
<evidence type="ECO:0000256" key="13">
    <source>
        <dbReference type="ARBA" id="ARBA00049657"/>
    </source>
</evidence>
<dbReference type="EMBL" id="BMAV01004004">
    <property type="protein sequence ID" value="GFY44015.1"/>
    <property type="molecule type" value="Genomic_DNA"/>
</dbReference>
<keyword evidence="6" id="KW-0800">Toxin</keyword>
<evidence type="ECO:0000256" key="14">
    <source>
        <dbReference type="ARBA" id="ARBA00049715"/>
    </source>
</evidence>
<evidence type="ECO:0000256" key="8">
    <source>
        <dbReference type="ARBA" id="ARBA00022737"/>
    </source>
</evidence>
<evidence type="ECO:0000256" key="3">
    <source>
        <dbReference type="ARBA" id="ARBA00022483"/>
    </source>
</evidence>
<evidence type="ECO:0000256" key="7">
    <source>
        <dbReference type="ARBA" id="ARBA00022699"/>
    </source>
</evidence>
<evidence type="ECO:0000256" key="10">
    <source>
        <dbReference type="ARBA" id="ARBA00023043"/>
    </source>
</evidence>
<evidence type="ECO:0000256" key="6">
    <source>
        <dbReference type="ARBA" id="ARBA00022656"/>
    </source>
</evidence>
<dbReference type="PROSITE" id="PS50297">
    <property type="entry name" value="ANK_REP_REGION"/>
    <property type="match status" value="2"/>
</dbReference>
<keyword evidence="4" id="KW-0964">Secreted</keyword>
<proteinExistence type="inferred from homology"/>
<dbReference type="PROSITE" id="PS50088">
    <property type="entry name" value="ANK_REPEAT"/>
    <property type="match status" value="2"/>
</dbReference>
<evidence type="ECO:0000256" key="2">
    <source>
        <dbReference type="ARBA" id="ARBA00004613"/>
    </source>
</evidence>
<dbReference type="Pfam" id="PF12796">
    <property type="entry name" value="Ank_2"/>
    <property type="match status" value="1"/>
</dbReference>
<comment type="subunit">
    <text evidence="14">Homotetramer in membranes.</text>
</comment>
<keyword evidence="7" id="KW-0528">Neurotoxin</keyword>
<keyword evidence="3" id="KW-0268">Exocytosis</keyword>
<reference evidence="17" key="1">
    <citation type="submission" date="2020-08" db="EMBL/GenBank/DDBJ databases">
        <title>Multicomponent nature underlies the extraordinary mechanical properties of spider dragline silk.</title>
        <authorList>
            <person name="Kono N."/>
            <person name="Nakamura H."/>
            <person name="Mori M."/>
            <person name="Yoshida Y."/>
            <person name="Ohtoshi R."/>
            <person name="Malay A.D."/>
            <person name="Moran D.A.P."/>
            <person name="Tomita M."/>
            <person name="Numata K."/>
            <person name="Arakawa K."/>
        </authorList>
    </citation>
    <scope>NUCLEOTIDE SEQUENCE</scope>
</reference>
<evidence type="ECO:0000256" key="11">
    <source>
        <dbReference type="ARBA" id="ARBA00023136"/>
    </source>
</evidence>
<dbReference type="AlphaFoldDB" id="A0A8X6WZB4"/>
<keyword evidence="10 16" id="KW-0040">ANK repeat</keyword>
<evidence type="ECO:0000313" key="17">
    <source>
        <dbReference type="EMBL" id="GFY44015.1"/>
    </source>
</evidence>
<evidence type="ECO:0000256" key="12">
    <source>
        <dbReference type="ARBA" id="ARBA00023298"/>
    </source>
</evidence>
<evidence type="ECO:0000256" key="5">
    <source>
        <dbReference type="ARBA" id="ARBA00022537"/>
    </source>
</evidence>
<dbReference type="Gene3D" id="1.25.40.20">
    <property type="entry name" value="Ankyrin repeat-containing domain"/>
    <property type="match status" value="2"/>
</dbReference>
<dbReference type="PANTHER" id="PTHR24198">
    <property type="entry name" value="ANKYRIN REPEAT AND PROTEIN KINASE DOMAIN-CONTAINING PROTEIN"/>
    <property type="match status" value="1"/>
</dbReference>
<keyword evidence="18" id="KW-1185">Reference proteome</keyword>
<gene>
    <name evidence="17" type="ORF">TNIN_139431</name>
</gene>